<dbReference type="KEGG" id="pfy:PFICI_04535"/>
<proteinExistence type="predicted"/>
<evidence type="ECO:0000313" key="2">
    <source>
        <dbReference type="EMBL" id="ETS82659.1"/>
    </source>
</evidence>
<dbReference type="AlphaFoldDB" id="W3X9E4"/>
<gene>
    <name evidence="2" type="ORF">PFICI_04535</name>
</gene>
<feature type="signal peptide" evidence="1">
    <location>
        <begin position="1"/>
        <end position="21"/>
    </location>
</feature>
<dbReference type="eggNOG" id="ENOG502SZ2F">
    <property type="taxonomic scope" value="Eukaryota"/>
</dbReference>
<dbReference type="EMBL" id="KI912111">
    <property type="protein sequence ID" value="ETS82659.1"/>
    <property type="molecule type" value="Genomic_DNA"/>
</dbReference>
<dbReference type="RefSeq" id="XP_007831307.1">
    <property type="nucleotide sequence ID" value="XM_007833116.1"/>
</dbReference>
<dbReference type="Proteomes" id="UP000030651">
    <property type="component" value="Unassembled WGS sequence"/>
</dbReference>
<name>W3X9E4_PESFW</name>
<evidence type="ECO:0000313" key="3">
    <source>
        <dbReference type="Proteomes" id="UP000030651"/>
    </source>
</evidence>
<evidence type="ECO:0008006" key="4">
    <source>
        <dbReference type="Google" id="ProtNLM"/>
    </source>
</evidence>
<reference evidence="3" key="1">
    <citation type="journal article" date="2015" name="BMC Genomics">
        <title>Genomic and transcriptomic analysis of the endophytic fungus Pestalotiopsis fici reveals its lifestyle and high potential for synthesis of natural products.</title>
        <authorList>
            <person name="Wang X."/>
            <person name="Zhang X."/>
            <person name="Liu L."/>
            <person name="Xiang M."/>
            <person name="Wang W."/>
            <person name="Sun X."/>
            <person name="Che Y."/>
            <person name="Guo L."/>
            <person name="Liu G."/>
            <person name="Guo L."/>
            <person name="Wang C."/>
            <person name="Yin W.B."/>
            <person name="Stadler M."/>
            <person name="Zhang X."/>
            <person name="Liu X."/>
        </authorList>
    </citation>
    <scope>NUCLEOTIDE SEQUENCE [LARGE SCALE GENOMIC DNA]</scope>
    <source>
        <strain evidence="3">W106-1 / CGMCC3.15140</strain>
    </source>
</reference>
<protein>
    <recommendedName>
        <fullName evidence="4">DOMON domain-containing protein</fullName>
    </recommendedName>
</protein>
<sequence length="164" mass="18028">MPLELLFKALLLWLLPATVLAQIFEFTAPSKDATVDLSQTVAIEWNAGQDASYNFMNLSWHGQTADGTQFGYDLAENLTTADGRYVWDPSNTTQALNATGLVLNADDSDFYFEARLYARSPSQIVTTDGDKFKVTGYTNMKSPATRSQPMLGWAVVMGLLCLGL</sequence>
<dbReference type="GeneID" id="19269548"/>
<keyword evidence="1" id="KW-0732">Signal</keyword>
<dbReference type="InParanoid" id="W3X9E4"/>
<organism evidence="2 3">
    <name type="scientific">Pestalotiopsis fici (strain W106-1 / CGMCC3.15140)</name>
    <dbReference type="NCBI Taxonomy" id="1229662"/>
    <lineage>
        <taxon>Eukaryota</taxon>
        <taxon>Fungi</taxon>
        <taxon>Dikarya</taxon>
        <taxon>Ascomycota</taxon>
        <taxon>Pezizomycotina</taxon>
        <taxon>Sordariomycetes</taxon>
        <taxon>Xylariomycetidae</taxon>
        <taxon>Amphisphaeriales</taxon>
        <taxon>Sporocadaceae</taxon>
        <taxon>Pestalotiopsis</taxon>
    </lineage>
</organism>
<feature type="chain" id="PRO_5004834424" description="DOMON domain-containing protein" evidence="1">
    <location>
        <begin position="22"/>
        <end position="164"/>
    </location>
</feature>
<evidence type="ECO:0000256" key="1">
    <source>
        <dbReference type="SAM" id="SignalP"/>
    </source>
</evidence>
<dbReference type="HOGENOM" id="CLU_1619601_0_0_1"/>
<keyword evidence="3" id="KW-1185">Reference proteome</keyword>
<accession>W3X9E4</accession>
<dbReference type="OrthoDB" id="5217917at2759"/>
<dbReference type="OMA" id="CAFFHAI"/>